<dbReference type="AlphaFoldDB" id="A0A9P4JT35"/>
<evidence type="ECO:0000313" key="1">
    <source>
        <dbReference type="EMBL" id="KAF2204655.1"/>
    </source>
</evidence>
<dbReference type="Proteomes" id="UP000799536">
    <property type="component" value="Unassembled WGS sequence"/>
</dbReference>
<comment type="caution">
    <text evidence="1">The sequence shown here is derived from an EMBL/GenBank/DDBJ whole genome shotgun (WGS) entry which is preliminary data.</text>
</comment>
<dbReference type="Gene3D" id="3.30.460.10">
    <property type="entry name" value="Beta Polymerase, domain 2"/>
    <property type="match status" value="1"/>
</dbReference>
<evidence type="ECO:0000313" key="2">
    <source>
        <dbReference type="Proteomes" id="UP000799536"/>
    </source>
</evidence>
<organism evidence="1 2">
    <name type="scientific">Delitschia confertaspora ATCC 74209</name>
    <dbReference type="NCBI Taxonomy" id="1513339"/>
    <lineage>
        <taxon>Eukaryota</taxon>
        <taxon>Fungi</taxon>
        <taxon>Dikarya</taxon>
        <taxon>Ascomycota</taxon>
        <taxon>Pezizomycotina</taxon>
        <taxon>Dothideomycetes</taxon>
        <taxon>Pleosporomycetidae</taxon>
        <taxon>Pleosporales</taxon>
        <taxon>Delitschiaceae</taxon>
        <taxon>Delitschia</taxon>
    </lineage>
</organism>
<gene>
    <name evidence="1" type="ORF">GQ43DRAFT_468872</name>
</gene>
<dbReference type="SUPFAM" id="SSF81301">
    <property type="entry name" value="Nucleotidyltransferase"/>
    <property type="match status" value="1"/>
</dbReference>
<proteinExistence type="predicted"/>
<protein>
    <submittedName>
        <fullName evidence="1">Uncharacterized protein</fullName>
    </submittedName>
</protein>
<dbReference type="EMBL" id="ML993871">
    <property type="protein sequence ID" value="KAF2204655.1"/>
    <property type="molecule type" value="Genomic_DNA"/>
</dbReference>
<reference evidence="1" key="1">
    <citation type="journal article" date="2020" name="Stud. Mycol.">
        <title>101 Dothideomycetes genomes: a test case for predicting lifestyles and emergence of pathogens.</title>
        <authorList>
            <person name="Haridas S."/>
            <person name="Albert R."/>
            <person name="Binder M."/>
            <person name="Bloem J."/>
            <person name="Labutti K."/>
            <person name="Salamov A."/>
            <person name="Andreopoulos B."/>
            <person name="Baker S."/>
            <person name="Barry K."/>
            <person name="Bills G."/>
            <person name="Bluhm B."/>
            <person name="Cannon C."/>
            <person name="Castanera R."/>
            <person name="Culley D."/>
            <person name="Daum C."/>
            <person name="Ezra D."/>
            <person name="Gonzalez J."/>
            <person name="Henrissat B."/>
            <person name="Kuo A."/>
            <person name="Liang C."/>
            <person name="Lipzen A."/>
            <person name="Lutzoni F."/>
            <person name="Magnuson J."/>
            <person name="Mondo S."/>
            <person name="Nolan M."/>
            <person name="Ohm R."/>
            <person name="Pangilinan J."/>
            <person name="Park H.-J."/>
            <person name="Ramirez L."/>
            <person name="Alfaro M."/>
            <person name="Sun H."/>
            <person name="Tritt A."/>
            <person name="Yoshinaga Y."/>
            <person name="Zwiers L.-H."/>
            <person name="Turgeon B."/>
            <person name="Goodwin S."/>
            <person name="Spatafora J."/>
            <person name="Crous P."/>
            <person name="Grigoriev I."/>
        </authorList>
    </citation>
    <scope>NUCLEOTIDE SEQUENCE</scope>
    <source>
        <strain evidence="1">ATCC 74209</strain>
    </source>
</reference>
<accession>A0A9P4JT35</accession>
<name>A0A9P4JT35_9PLEO</name>
<dbReference type="InterPro" id="IPR043519">
    <property type="entry name" value="NT_sf"/>
</dbReference>
<dbReference type="PANTHER" id="PTHR41773:SF1">
    <property type="entry name" value="RELA_SPOT DOMAIN-CONTAINING PROTEIN"/>
    <property type="match status" value="1"/>
</dbReference>
<keyword evidence="2" id="KW-1185">Reference proteome</keyword>
<dbReference type="OrthoDB" id="4719016at2759"/>
<sequence>MATNGFEDPLVERFLAQYHENSAYYQRIVRLAQYTYYGKSPPRLRKKIYERLRKAPGRYKTEEDIKEDIVDLAGARIALYLPTHWKEVMRVIKDNFKGVIPKDHAGKHITAEAEAVNEDEEQPYIARFRGYFAHHCRVKLNEGLA</sequence>
<dbReference type="PANTHER" id="PTHR41773">
    <property type="entry name" value="GTP PYROPHOSPHATASE-RELATED"/>
    <property type="match status" value="1"/>
</dbReference>